<dbReference type="AlphaFoldDB" id="A0A7V2T406"/>
<feature type="non-terminal residue" evidence="2">
    <location>
        <position position="277"/>
    </location>
</feature>
<gene>
    <name evidence="2" type="ORF">ENJ51_09170</name>
</gene>
<reference evidence="2" key="1">
    <citation type="journal article" date="2020" name="mSystems">
        <title>Genome- and Community-Level Interaction Insights into Carbon Utilization and Element Cycling Functions of Hydrothermarchaeota in Hydrothermal Sediment.</title>
        <authorList>
            <person name="Zhou Z."/>
            <person name="Liu Y."/>
            <person name="Xu W."/>
            <person name="Pan J."/>
            <person name="Luo Z.H."/>
            <person name="Li M."/>
        </authorList>
    </citation>
    <scope>NUCLEOTIDE SEQUENCE [LARGE SCALE GENOMIC DNA]</scope>
    <source>
        <strain evidence="2">HyVt-493</strain>
    </source>
</reference>
<keyword evidence="1" id="KW-0732">Signal</keyword>
<organism evidence="2">
    <name type="scientific">Leucothrix mucor</name>
    <dbReference type="NCBI Taxonomy" id="45248"/>
    <lineage>
        <taxon>Bacteria</taxon>
        <taxon>Pseudomonadati</taxon>
        <taxon>Pseudomonadota</taxon>
        <taxon>Gammaproteobacteria</taxon>
        <taxon>Thiotrichales</taxon>
        <taxon>Thiotrichaceae</taxon>
        <taxon>Leucothrix</taxon>
    </lineage>
</organism>
<proteinExistence type="predicted"/>
<evidence type="ECO:0000256" key="1">
    <source>
        <dbReference type="SAM" id="SignalP"/>
    </source>
</evidence>
<feature type="chain" id="PRO_5030857445" evidence="1">
    <location>
        <begin position="27"/>
        <end position="277"/>
    </location>
</feature>
<comment type="caution">
    <text evidence="2">The sequence shown here is derived from an EMBL/GenBank/DDBJ whole genome shotgun (WGS) entry which is preliminary data.</text>
</comment>
<dbReference type="Proteomes" id="UP000885750">
    <property type="component" value="Unassembled WGS sequence"/>
</dbReference>
<feature type="signal peptide" evidence="1">
    <location>
        <begin position="1"/>
        <end position="26"/>
    </location>
</feature>
<sequence>MQNNKLKMCVGALAVCSLQLLNTAIATELDAELVNGNVFLYGDNIEVGIASNGAFGSEVASPRGEMQGKKLGYISDPSKNNFNNGYHGDFFLPQVPEEGWGIYLDGKAYNNNRNQQWSGINGSIISTNKTNTTATTTWQSKKPLEGDGGKDQLDGLQVTQIFRIYKVGLAVIVDVALKNTTSHLMQNVYYMRTVDPDNNAEQSSASNPYSTTNTIMHQGNEKGGAVVVARQSTTSQASNLVSKTIPSLLGLYGQGENSRVAQGGTDDVNFPYYRNPK</sequence>
<name>A0A7V2T406_LEUMU</name>
<evidence type="ECO:0000313" key="2">
    <source>
        <dbReference type="EMBL" id="HFC92968.1"/>
    </source>
</evidence>
<dbReference type="EMBL" id="DRMS01000343">
    <property type="protein sequence ID" value="HFC92968.1"/>
    <property type="molecule type" value="Genomic_DNA"/>
</dbReference>
<accession>A0A7V2T406</accession>
<protein>
    <submittedName>
        <fullName evidence="2">Uncharacterized protein</fullName>
    </submittedName>
</protein>